<evidence type="ECO:0008006" key="8">
    <source>
        <dbReference type="Google" id="ProtNLM"/>
    </source>
</evidence>
<evidence type="ECO:0000256" key="2">
    <source>
        <dbReference type="ARBA" id="ARBA00022630"/>
    </source>
</evidence>
<keyword evidence="4" id="KW-0521">NADP</keyword>
<dbReference type="InterPro" id="IPR020946">
    <property type="entry name" value="Flavin_mOase-like"/>
</dbReference>
<dbReference type="PIRSF" id="PIRSF000332">
    <property type="entry name" value="FMO"/>
    <property type="match status" value="1"/>
</dbReference>
<dbReference type="Pfam" id="PF00743">
    <property type="entry name" value="FMO-like"/>
    <property type="match status" value="2"/>
</dbReference>
<dbReference type="InterPro" id="IPR000960">
    <property type="entry name" value="Flavin_mOase"/>
</dbReference>
<keyword evidence="2" id="KW-0285">Flavoprotein</keyword>
<keyword evidence="7" id="KW-1185">Reference proteome</keyword>
<dbReference type="PRINTS" id="PR00370">
    <property type="entry name" value="FMOXYGENASE"/>
</dbReference>
<dbReference type="GO" id="GO:0050660">
    <property type="term" value="F:flavin adenine dinucleotide binding"/>
    <property type="evidence" value="ECO:0007669"/>
    <property type="project" value="InterPro"/>
</dbReference>
<protein>
    <recommendedName>
        <fullName evidence="8">FAD/NAD(P)-binding domain-containing protein</fullName>
    </recommendedName>
</protein>
<dbReference type="InterPro" id="IPR050346">
    <property type="entry name" value="FMO-like"/>
</dbReference>
<reference evidence="7" key="2">
    <citation type="submission" date="2015-01" db="EMBL/GenBank/DDBJ databases">
        <title>Evolutionary Origins and Diversification of the Mycorrhizal Mutualists.</title>
        <authorList>
            <consortium name="DOE Joint Genome Institute"/>
            <consortium name="Mycorrhizal Genomics Consortium"/>
            <person name="Kohler A."/>
            <person name="Kuo A."/>
            <person name="Nagy L.G."/>
            <person name="Floudas D."/>
            <person name="Copeland A."/>
            <person name="Barry K.W."/>
            <person name="Cichocki N."/>
            <person name="Veneault-Fourrey C."/>
            <person name="LaButti K."/>
            <person name="Lindquist E.A."/>
            <person name="Lipzen A."/>
            <person name="Lundell T."/>
            <person name="Morin E."/>
            <person name="Murat C."/>
            <person name="Riley R."/>
            <person name="Ohm R."/>
            <person name="Sun H."/>
            <person name="Tunlid A."/>
            <person name="Henrissat B."/>
            <person name="Grigoriev I.V."/>
            <person name="Hibbett D.S."/>
            <person name="Martin F."/>
        </authorList>
    </citation>
    <scope>NUCLEOTIDE SEQUENCE [LARGE SCALE GENOMIC DNA]</scope>
    <source>
        <strain evidence="7">F 1598</strain>
    </source>
</reference>
<dbReference type="AlphaFoldDB" id="A0A0C3GA61"/>
<dbReference type="STRING" id="765440.A0A0C3GA61"/>
<evidence type="ECO:0000256" key="5">
    <source>
        <dbReference type="ARBA" id="ARBA00023002"/>
    </source>
</evidence>
<dbReference type="GO" id="GO:0004499">
    <property type="term" value="F:N,N-dimethylaniline monooxygenase activity"/>
    <property type="evidence" value="ECO:0007669"/>
    <property type="project" value="InterPro"/>
</dbReference>
<dbReference type="Proteomes" id="UP000054166">
    <property type="component" value="Unassembled WGS sequence"/>
</dbReference>
<dbReference type="Gene3D" id="3.50.50.60">
    <property type="entry name" value="FAD/NAD(P)-binding domain"/>
    <property type="match status" value="1"/>
</dbReference>
<proteinExistence type="inferred from homology"/>
<dbReference type="OrthoDB" id="74360at2759"/>
<sequence length="596" mass="66774">MKVVIVGSGPSGLVTCKSLLDAASPDFPFDPIILEQESDIGGTFRYRSYENAYLVSSKQLTCFSDFRLPFEHPDHLTLEEYVDYLRAYAKNFNLTKRINLQTKVVDISRDPSGGHVVSYVRRQSESSKWETVPQTIHAVYIALCTGLHVTPSVPTIDGIEHVIKPRENDERLQCSAFHSVEYKSRSQLAGRRVMILGSGETGLDLSYEAAKAGAKEVVLCSRSGFLSFPKALNDFSMLGIKFESKRPVPIDTLITNLAETAYVHPWIAKSHIRWFISDFVIKRVLWLLTGTQAGCNQWVGELESARLGRAYVFLNKSHKAMPYINRPYRARPAWMDYISCYVEPPEDSPPVTNFTVDLAPFPSHFLPDGRAVFPMSKRKDAIRMAKRDVKPDTIIYATGYTQEFNFLDKDSGYKTPGDADIRNVAASGDESVGFIGFVRPGVGAIPPIAEMQSFFWISLIKGQVRRPLPPPHYHLLVKDSARIKYGVDHSTYMSTLARDIGAAPGLLELWRDHGTHVLLCYCFGAAFTSFYRLVGPFRSEVAPQVIKTEIWDTITRRGIVGNVIMGIVPMSFYATLNLMAWALEKLLQLVGGVVYS</sequence>
<reference evidence="6 7" key="1">
    <citation type="submission" date="2014-04" db="EMBL/GenBank/DDBJ databases">
        <authorList>
            <consortium name="DOE Joint Genome Institute"/>
            <person name="Kuo A."/>
            <person name="Tarkka M."/>
            <person name="Buscot F."/>
            <person name="Kohler A."/>
            <person name="Nagy L.G."/>
            <person name="Floudas D."/>
            <person name="Copeland A."/>
            <person name="Barry K.W."/>
            <person name="Cichocki N."/>
            <person name="Veneault-Fourrey C."/>
            <person name="LaButti K."/>
            <person name="Lindquist E.A."/>
            <person name="Lipzen A."/>
            <person name="Lundell T."/>
            <person name="Morin E."/>
            <person name="Murat C."/>
            <person name="Sun H."/>
            <person name="Tunlid A."/>
            <person name="Henrissat B."/>
            <person name="Grigoriev I.V."/>
            <person name="Hibbett D.S."/>
            <person name="Martin F."/>
            <person name="Nordberg H.P."/>
            <person name="Cantor M.N."/>
            <person name="Hua S.X."/>
        </authorList>
    </citation>
    <scope>NUCLEOTIDE SEQUENCE [LARGE SCALE GENOMIC DNA]</scope>
    <source>
        <strain evidence="6 7">F 1598</strain>
    </source>
</reference>
<evidence type="ECO:0000313" key="6">
    <source>
        <dbReference type="EMBL" id="KIM87516.1"/>
    </source>
</evidence>
<evidence type="ECO:0000256" key="1">
    <source>
        <dbReference type="ARBA" id="ARBA00009183"/>
    </source>
</evidence>
<evidence type="ECO:0000313" key="7">
    <source>
        <dbReference type="Proteomes" id="UP000054166"/>
    </source>
</evidence>
<dbReference type="PANTHER" id="PTHR23023">
    <property type="entry name" value="DIMETHYLANILINE MONOOXYGENASE"/>
    <property type="match status" value="1"/>
</dbReference>
<organism evidence="6 7">
    <name type="scientific">Piloderma croceum (strain F 1598)</name>
    <dbReference type="NCBI Taxonomy" id="765440"/>
    <lineage>
        <taxon>Eukaryota</taxon>
        <taxon>Fungi</taxon>
        <taxon>Dikarya</taxon>
        <taxon>Basidiomycota</taxon>
        <taxon>Agaricomycotina</taxon>
        <taxon>Agaricomycetes</taxon>
        <taxon>Agaricomycetidae</taxon>
        <taxon>Atheliales</taxon>
        <taxon>Atheliaceae</taxon>
        <taxon>Piloderma</taxon>
    </lineage>
</organism>
<dbReference type="GO" id="GO:0050661">
    <property type="term" value="F:NADP binding"/>
    <property type="evidence" value="ECO:0007669"/>
    <property type="project" value="InterPro"/>
</dbReference>
<evidence type="ECO:0000256" key="3">
    <source>
        <dbReference type="ARBA" id="ARBA00022827"/>
    </source>
</evidence>
<gene>
    <name evidence="6" type="ORF">PILCRDRAFT_279765</name>
</gene>
<evidence type="ECO:0000256" key="4">
    <source>
        <dbReference type="ARBA" id="ARBA00022857"/>
    </source>
</evidence>
<comment type="similarity">
    <text evidence="1">Belongs to the FMO family.</text>
</comment>
<keyword evidence="5" id="KW-0560">Oxidoreductase</keyword>
<dbReference type="EMBL" id="KN832979">
    <property type="protein sequence ID" value="KIM87516.1"/>
    <property type="molecule type" value="Genomic_DNA"/>
</dbReference>
<dbReference type="InterPro" id="IPR036188">
    <property type="entry name" value="FAD/NAD-bd_sf"/>
</dbReference>
<dbReference type="SUPFAM" id="SSF51905">
    <property type="entry name" value="FAD/NAD(P)-binding domain"/>
    <property type="match status" value="1"/>
</dbReference>
<accession>A0A0C3GA61</accession>
<keyword evidence="3" id="KW-0274">FAD</keyword>
<dbReference type="InParanoid" id="A0A0C3GA61"/>
<name>A0A0C3GA61_PILCF</name>
<dbReference type="HOGENOM" id="CLU_006909_7_5_1"/>